<dbReference type="Gene3D" id="2.30.110.10">
    <property type="entry name" value="Electron Transport, Fmn-binding Protein, Chain A"/>
    <property type="match status" value="1"/>
</dbReference>
<dbReference type="Pfam" id="PF01243">
    <property type="entry name" value="PNPOx_N"/>
    <property type="match status" value="1"/>
</dbReference>
<evidence type="ECO:0000256" key="1">
    <source>
        <dbReference type="SAM" id="Coils"/>
    </source>
</evidence>
<dbReference type="RefSeq" id="WP_378566745.1">
    <property type="nucleotide sequence ID" value="NZ_JBHSDL010000028.1"/>
</dbReference>
<feature type="coiled-coil region" evidence="1">
    <location>
        <begin position="176"/>
        <end position="203"/>
    </location>
</feature>
<sequence>MTGHYAQVAFTDAVREHRRAHGSLRSYERMAQVPDVADSIGPDEAWFISERDSFYLATVGETGWPYIQHRGGAPGFLKVLDAHTLGFADFRGNKQYISRGNLDHNERVSLFLMDYAAQARMKIFGRARVVEAAEDPDLVASLMVEGYRAQPERAVLIEVEAFDWNCRQHIPPLYPRAAVAEAMQGLRARIAELEGEIARLRTDSAGD</sequence>
<evidence type="ECO:0000313" key="4">
    <source>
        <dbReference type="Proteomes" id="UP001595844"/>
    </source>
</evidence>
<feature type="domain" description="Pyridoxamine 5'-phosphate oxidase N-terminal" evidence="2">
    <location>
        <begin position="47"/>
        <end position="150"/>
    </location>
</feature>
<evidence type="ECO:0000259" key="2">
    <source>
        <dbReference type="Pfam" id="PF01243"/>
    </source>
</evidence>
<dbReference type="InterPro" id="IPR011576">
    <property type="entry name" value="Pyridox_Oxase_N"/>
</dbReference>
<name>A0ABV8VR81_9NOCA</name>
<dbReference type="SUPFAM" id="SSF50475">
    <property type="entry name" value="FMN-binding split barrel"/>
    <property type="match status" value="1"/>
</dbReference>
<evidence type="ECO:0000313" key="3">
    <source>
        <dbReference type="EMBL" id="MFC4376955.1"/>
    </source>
</evidence>
<accession>A0ABV8VR81</accession>
<dbReference type="InterPro" id="IPR012349">
    <property type="entry name" value="Split_barrel_FMN-bd"/>
</dbReference>
<comment type="caution">
    <text evidence="3">The sequence shown here is derived from an EMBL/GenBank/DDBJ whole genome shotgun (WGS) entry which is preliminary data.</text>
</comment>
<gene>
    <name evidence="3" type="ORF">ACFO5K_22975</name>
</gene>
<proteinExistence type="predicted"/>
<dbReference type="EMBL" id="JBHSDL010000028">
    <property type="protein sequence ID" value="MFC4376955.1"/>
    <property type="molecule type" value="Genomic_DNA"/>
</dbReference>
<protein>
    <submittedName>
        <fullName evidence="3">Pyridoxamine 5'-phosphate oxidase family protein</fullName>
    </submittedName>
</protein>
<dbReference type="Proteomes" id="UP001595844">
    <property type="component" value="Unassembled WGS sequence"/>
</dbReference>
<dbReference type="PANTHER" id="PTHR42815">
    <property type="entry name" value="FAD-BINDING, PUTATIVE (AFU_ORTHOLOGUE AFUA_6G07600)-RELATED"/>
    <property type="match status" value="1"/>
</dbReference>
<dbReference type="PANTHER" id="PTHR42815:SF2">
    <property type="entry name" value="FAD-BINDING, PUTATIVE (AFU_ORTHOLOGUE AFUA_6G07600)-RELATED"/>
    <property type="match status" value="1"/>
</dbReference>
<reference evidence="4" key="1">
    <citation type="journal article" date="2019" name="Int. J. Syst. Evol. Microbiol.">
        <title>The Global Catalogue of Microorganisms (GCM) 10K type strain sequencing project: providing services to taxonomists for standard genome sequencing and annotation.</title>
        <authorList>
            <consortium name="The Broad Institute Genomics Platform"/>
            <consortium name="The Broad Institute Genome Sequencing Center for Infectious Disease"/>
            <person name="Wu L."/>
            <person name="Ma J."/>
        </authorList>
    </citation>
    <scope>NUCLEOTIDE SEQUENCE [LARGE SCALE GENOMIC DNA]</scope>
    <source>
        <strain evidence="4">IBRC-M 10490</strain>
    </source>
</reference>
<organism evidence="3 4">
    <name type="scientific">Nocardia halotolerans</name>
    <dbReference type="NCBI Taxonomy" id="1755878"/>
    <lineage>
        <taxon>Bacteria</taxon>
        <taxon>Bacillati</taxon>
        <taxon>Actinomycetota</taxon>
        <taxon>Actinomycetes</taxon>
        <taxon>Mycobacteriales</taxon>
        <taxon>Nocardiaceae</taxon>
        <taxon>Nocardia</taxon>
    </lineage>
</organism>
<keyword evidence="1" id="KW-0175">Coiled coil</keyword>
<keyword evidence="4" id="KW-1185">Reference proteome</keyword>